<dbReference type="Gene3D" id="2.60.120.460">
    <property type="entry name" value="YjbQ-like"/>
    <property type="match status" value="1"/>
</dbReference>
<sequence length="140" mass="15818">MPVETRDISVTGKEDCGIVDITKIISEEIRKSKIRNGTVTIFCIGSTGAITTMEFEPNLSKDVSETLDQLIPLDRDYHHHETWGDYNGGSHLRAMLIGPSLTVPFVEKNLTLGTWQQIVYINFDRIEKVRRIVLQILGDC</sequence>
<dbReference type="Proteomes" id="UP000033096">
    <property type="component" value="Chromosome"/>
</dbReference>
<gene>
    <name evidence="2" type="ORF">MSVAZ_1653</name>
</gene>
<dbReference type="RefSeq" id="WP_048120263.1">
    <property type="nucleotide sequence ID" value="NZ_CP009520.1"/>
</dbReference>
<evidence type="ECO:0000256" key="1">
    <source>
        <dbReference type="ARBA" id="ARBA00005534"/>
    </source>
</evidence>
<proteinExistence type="inferred from homology"/>
<evidence type="ECO:0000313" key="2">
    <source>
        <dbReference type="EMBL" id="AKB43922.1"/>
    </source>
</evidence>
<dbReference type="HOGENOM" id="CLU_096980_1_2_2"/>
<dbReference type="KEGG" id="mvc:MSVAZ_1653"/>
<dbReference type="InterPro" id="IPR035917">
    <property type="entry name" value="YjbQ-like_sf"/>
</dbReference>
<accession>A0A0E3Q5L6</accession>
<dbReference type="Pfam" id="PF01894">
    <property type="entry name" value="YjbQ"/>
    <property type="match status" value="1"/>
</dbReference>
<evidence type="ECO:0000313" key="3">
    <source>
        <dbReference type="Proteomes" id="UP000033096"/>
    </source>
</evidence>
<dbReference type="AlphaFoldDB" id="A0A0E3Q5L6"/>
<dbReference type="EMBL" id="CP009520">
    <property type="protein sequence ID" value="AKB43922.1"/>
    <property type="molecule type" value="Genomic_DNA"/>
</dbReference>
<dbReference type="NCBIfam" id="TIGR00149">
    <property type="entry name" value="TIGR00149_YjbQ"/>
    <property type="match status" value="1"/>
</dbReference>
<dbReference type="PIRSF" id="PIRSF004681">
    <property type="entry name" value="UCP004681"/>
    <property type="match status" value="1"/>
</dbReference>
<dbReference type="STRING" id="1434123.MSVAZ_1653"/>
<keyword evidence="3" id="KW-1185">Reference proteome</keyword>
<dbReference type="PANTHER" id="PTHR30615">
    <property type="entry name" value="UNCHARACTERIZED PROTEIN YJBQ-RELATED"/>
    <property type="match status" value="1"/>
</dbReference>
<dbReference type="PANTHER" id="PTHR30615:SF8">
    <property type="entry name" value="UPF0047 PROTEIN C4A8.02C"/>
    <property type="match status" value="1"/>
</dbReference>
<dbReference type="PATRIC" id="fig|1434123.4.peg.1991"/>
<name>A0A0E3Q5L6_9EURY</name>
<comment type="similarity">
    <text evidence="1">Belongs to the UPF0047 family.</text>
</comment>
<reference evidence="2 3" key="1">
    <citation type="submission" date="2014-07" db="EMBL/GenBank/DDBJ databases">
        <title>Methanogenic archaea and the global carbon cycle.</title>
        <authorList>
            <person name="Henriksen J.R."/>
            <person name="Luke J."/>
            <person name="Reinhart S."/>
            <person name="Benedict M.N."/>
            <person name="Youngblut N.D."/>
            <person name="Metcalf M.E."/>
            <person name="Whitaker R.J."/>
            <person name="Metcalf W.W."/>
        </authorList>
    </citation>
    <scope>NUCLEOTIDE SEQUENCE [LARGE SCALE GENOMIC DNA]</scope>
    <source>
        <strain evidence="2 3">Z-761</strain>
    </source>
</reference>
<dbReference type="SUPFAM" id="SSF111038">
    <property type="entry name" value="YjbQ-like"/>
    <property type="match status" value="1"/>
</dbReference>
<organism evidence="2 3">
    <name type="scientific">Methanosarcina vacuolata Z-761</name>
    <dbReference type="NCBI Taxonomy" id="1434123"/>
    <lineage>
        <taxon>Archaea</taxon>
        <taxon>Methanobacteriati</taxon>
        <taxon>Methanobacteriota</taxon>
        <taxon>Stenosarchaea group</taxon>
        <taxon>Methanomicrobia</taxon>
        <taxon>Methanosarcinales</taxon>
        <taxon>Methanosarcinaceae</taxon>
        <taxon>Methanosarcina</taxon>
    </lineage>
</organism>
<protein>
    <submittedName>
        <fullName evidence="2">Secondary thiamine-phosphate synthase enzyme</fullName>
    </submittedName>
</protein>
<dbReference type="InterPro" id="IPR001602">
    <property type="entry name" value="UPF0047_YjbQ-like"/>
</dbReference>
<dbReference type="GeneID" id="24810091"/>